<keyword evidence="3" id="KW-1185">Reference proteome</keyword>
<dbReference type="PANTHER" id="PTHR48207:SF3">
    <property type="entry name" value="SUCCINATE--HYDROXYMETHYLGLUTARATE COA-TRANSFERASE"/>
    <property type="match status" value="1"/>
</dbReference>
<dbReference type="Pfam" id="PF02515">
    <property type="entry name" value="CoA_transf_3"/>
    <property type="match status" value="1"/>
</dbReference>
<evidence type="ECO:0000256" key="1">
    <source>
        <dbReference type="ARBA" id="ARBA00022679"/>
    </source>
</evidence>
<name>A0A2T4UK24_9ACTN</name>
<sequence>MPWPPPDPSDARGGPLAGVRVLDLSRILAGPFSAQILADLGADVIKVERPGVGDETRRWGPPFAPGGDAAYFHVCNRGRRGITADLAAPDGRALVLQLVADADVLVENFLPGAMDRFGLGDEALTAANPRLVHAVISGYGSDSSRAAWPALDFVVQAHAGILSVTGPDADTPTKAGVPIADLSAGLYATIGVLAALRRAEATGRGGRVEVSLAEACGSLLSNQAANHLVGGATPRALGNAHPSIAPYEVLRTQDTPIALAATSDRQTARLFAVIGAPELADDPRFATNADRVRHRGALAAAIEARLTGRPCAEWVVALNEAGVAAAPINTVAGMLADPDTRAGLVTAVPGADGGEVAQLRTPIRLDGAPLPPAARPPGLGEHDAAVRAALRRSGT</sequence>
<dbReference type="Gene3D" id="3.40.50.10540">
    <property type="entry name" value="Crotonobetainyl-coa:carnitine coa-transferase, domain 1"/>
    <property type="match status" value="1"/>
</dbReference>
<dbReference type="InterPro" id="IPR050483">
    <property type="entry name" value="CoA-transferase_III_domain"/>
</dbReference>
<dbReference type="EMBL" id="PYYB01000001">
    <property type="protein sequence ID" value="PTL59589.1"/>
    <property type="molecule type" value="Genomic_DNA"/>
</dbReference>
<dbReference type="InterPro" id="IPR023606">
    <property type="entry name" value="CoA-Trfase_III_dom_1_sf"/>
</dbReference>
<dbReference type="SUPFAM" id="SSF89796">
    <property type="entry name" value="CoA-transferase family III (CaiB/BaiF)"/>
    <property type="match status" value="1"/>
</dbReference>
<evidence type="ECO:0000313" key="3">
    <source>
        <dbReference type="Proteomes" id="UP000240739"/>
    </source>
</evidence>
<gene>
    <name evidence="2" type="ORF">C7Y72_07970</name>
</gene>
<proteinExistence type="predicted"/>
<evidence type="ECO:0000313" key="2">
    <source>
        <dbReference type="EMBL" id="PTL59589.1"/>
    </source>
</evidence>
<organism evidence="2 3">
    <name type="scientific">Paraconexibacter algicola</name>
    <dbReference type="NCBI Taxonomy" id="2133960"/>
    <lineage>
        <taxon>Bacteria</taxon>
        <taxon>Bacillati</taxon>
        <taxon>Actinomycetota</taxon>
        <taxon>Thermoleophilia</taxon>
        <taxon>Solirubrobacterales</taxon>
        <taxon>Paraconexibacteraceae</taxon>
        <taxon>Paraconexibacter</taxon>
    </lineage>
</organism>
<dbReference type="OrthoDB" id="9797653at2"/>
<evidence type="ECO:0008006" key="4">
    <source>
        <dbReference type="Google" id="ProtNLM"/>
    </source>
</evidence>
<keyword evidence="1" id="KW-0808">Transferase</keyword>
<comment type="caution">
    <text evidence="2">The sequence shown here is derived from an EMBL/GenBank/DDBJ whole genome shotgun (WGS) entry which is preliminary data.</text>
</comment>
<dbReference type="GO" id="GO:0008410">
    <property type="term" value="F:CoA-transferase activity"/>
    <property type="evidence" value="ECO:0007669"/>
    <property type="project" value="TreeGrafter"/>
</dbReference>
<dbReference type="InterPro" id="IPR044855">
    <property type="entry name" value="CoA-Trfase_III_dom3_sf"/>
</dbReference>
<dbReference type="PANTHER" id="PTHR48207">
    <property type="entry name" value="SUCCINATE--HYDROXYMETHYLGLUTARATE COA-TRANSFERASE"/>
    <property type="match status" value="1"/>
</dbReference>
<accession>A0A2T4UK24</accession>
<dbReference type="RefSeq" id="WP_107568232.1">
    <property type="nucleotide sequence ID" value="NZ_PYYB01000001.1"/>
</dbReference>
<protein>
    <recommendedName>
        <fullName evidence="4">CoA transferase</fullName>
    </recommendedName>
</protein>
<dbReference type="Proteomes" id="UP000240739">
    <property type="component" value="Unassembled WGS sequence"/>
</dbReference>
<dbReference type="Gene3D" id="3.30.1540.10">
    <property type="entry name" value="formyl-coa transferase, domain 3"/>
    <property type="match status" value="1"/>
</dbReference>
<dbReference type="InterPro" id="IPR003673">
    <property type="entry name" value="CoA-Trfase_fam_III"/>
</dbReference>
<dbReference type="AlphaFoldDB" id="A0A2T4UK24"/>
<reference evidence="2 3" key="1">
    <citation type="submission" date="2018-03" db="EMBL/GenBank/DDBJ databases">
        <title>Aquarubrobacter algicola gen. nov., sp. nov., a novel actinobacterium isolated from shallow eutrophic lake during the end of cyanobacterial harmful algal blooms.</title>
        <authorList>
            <person name="Chun S.J."/>
        </authorList>
    </citation>
    <scope>NUCLEOTIDE SEQUENCE [LARGE SCALE GENOMIC DNA]</scope>
    <source>
        <strain evidence="2 3">Seoho-28</strain>
    </source>
</reference>